<dbReference type="Pfam" id="PF00271">
    <property type="entry name" value="Helicase_C"/>
    <property type="match status" value="1"/>
</dbReference>
<dbReference type="InterPro" id="IPR014001">
    <property type="entry name" value="Helicase_ATP-bd"/>
</dbReference>
<evidence type="ECO:0000256" key="3">
    <source>
        <dbReference type="ARBA" id="ARBA00004604"/>
    </source>
</evidence>
<dbReference type="GO" id="GO:0005829">
    <property type="term" value="C:cytosol"/>
    <property type="evidence" value="ECO:0007669"/>
    <property type="project" value="UniProtKB-ARBA"/>
</dbReference>
<evidence type="ECO:0000256" key="14">
    <source>
        <dbReference type="ARBA" id="ARBA00023242"/>
    </source>
</evidence>
<feature type="compositionally biased region" description="Basic and acidic residues" evidence="20">
    <location>
        <begin position="488"/>
        <end position="515"/>
    </location>
</feature>
<evidence type="ECO:0000256" key="12">
    <source>
        <dbReference type="ARBA" id="ARBA00022884"/>
    </source>
</evidence>
<proteinExistence type="inferred from homology"/>
<feature type="compositionally biased region" description="Basic and acidic residues" evidence="20">
    <location>
        <begin position="1"/>
        <end position="14"/>
    </location>
</feature>
<evidence type="ECO:0000256" key="2">
    <source>
        <dbReference type="ARBA" id="ARBA00004496"/>
    </source>
</evidence>
<evidence type="ECO:0000256" key="9">
    <source>
        <dbReference type="ARBA" id="ARBA00022806"/>
    </source>
</evidence>
<comment type="catalytic activity">
    <reaction evidence="17">
        <text>ATP + H2O = ADP + phosphate + H(+)</text>
        <dbReference type="Rhea" id="RHEA:13065"/>
        <dbReference type="ChEBI" id="CHEBI:15377"/>
        <dbReference type="ChEBI" id="CHEBI:15378"/>
        <dbReference type="ChEBI" id="CHEBI:30616"/>
        <dbReference type="ChEBI" id="CHEBI:43474"/>
        <dbReference type="ChEBI" id="CHEBI:456216"/>
        <dbReference type="EC" id="3.6.4.13"/>
    </reaction>
</comment>
<dbReference type="InterPro" id="IPR004154">
    <property type="entry name" value="Anticodon-bd"/>
</dbReference>
<keyword evidence="8" id="KW-0378">Hydrolase</keyword>
<dbReference type="Pfam" id="PF03129">
    <property type="entry name" value="HGTP_anticodon"/>
    <property type="match status" value="1"/>
</dbReference>
<dbReference type="InterPro" id="IPR034652">
    <property type="entry name" value="SRP68-RBD"/>
</dbReference>
<reference evidence="24" key="1">
    <citation type="submission" date="2023-03" db="EMBL/GenBank/DDBJ databases">
        <title>Electrophorus voltai genome.</title>
        <authorList>
            <person name="Bian C."/>
        </authorList>
    </citation>
    <scope>NUCLEOTIDE SEQUENCE</scope>
    <source>
        <strain evidence="24">CB-2022</strain>
        <tissue evidence="24">Muscle</tissue>
    </source>
</reference>
<keyword evidence="14" id="KW-0539">Nucleus</keyword>
<evidence type="ECO:0000256" key="17">
    <source>
        <dbReference type="ARBA" id="ARBA00047984"/>
    </source>
</evidence>
<organism evidence="24 25">
    <name type="scientific">Electrophorus voltai</name>
    <dbReference type="NCBI Taxonomy" id="2609070"/>
    <lineage>
        <taxon>Eukaryota</taxon>
        <taxon>Metazoa</taxon>
        <taxon>Chordata</taxon>
        <taxon>Craniata</taxon>
        <taxon>Vertebrata</taxon>
        <taxon>Euteleostomi</taxon>
        <taxon>Actinopterygii</taxon>
        <taxon>Neopterygii</taxon>
        <taxon>Teleostei</taxon>
        <taxon>Ostariophysi</taxon>
        <taxon>Gymnotiformes</taxon>
        <taxon>Gymnotoidei</taxon>
        <taxon>Gymnotidae</taxon>
        <taxon>Electrophorus</taxon>
    </lineage>
</organism>
<evidence type="ECO:0000256" key="7">
    <source>
        <dbReference type="ARBA" id="ARBA00022741"/>
    </source>
</evidence>
<dbReference type="InterPro" id="IPR045864">
    <property type="entry name" value="aa-tRNA-synth_II/BPL/LPL"/>
</dbReference>
<evidence type="ECO:0000256" key="18">
    <source>
        <dbReference type="ARBA" id="ARBA00083741"/>
    </source>
</evidence>
<evidence type="ECO:0000313" key="25">
    <source>
        <dbReference type="Proteomes" id="UP001239994"/>
    </source>
</evidence>
<evidence type="ECO:0000256" key="13">
    <source>
        <dbReference type="ARBA" id="ARBA00023135"/>
    </source>
</evidence>
<comment type="subcellular location">
    <subcellularLocation>
        <location evidence="2">Cytoplasm</location>
    </subcellularLocation>
    <subcellularLocation>
        <location evidence="1">Endoplasmic reticulum</location>
    </subcellularLocation>
    <subcellularLocation>
        <location evidence="3">Nucleus</location>
        <location evidence="3">Nucleolus</location>
    </subcellularLocation>
</comment>
<dbReference type="SUPFAM" id="SSF55681">
    <property type="entry name" value="Class II aaRS and biotin synthetases"/>
    <property type="match status" value="1"/>
</dbReference>
<evidence type="ECO:0000256" key="4">
    <source>
        <dbReference type="ARBA" id="ARBA00009352"/>
    </source>
</evidence>
<dbReference type="EMBL" id="JAROKS010000012">
    <property type="protein sequence ID" value="KAK1798118.1"/>
    <property type="molecule type" value="Genomic_DNA"/>
</dbReference>
<evidence type="ECO:0000256" key="6">
    <source>
        <dbReference type="ARBA" id="ARBA00022490"/>
    </source>
</evidence>
<feature type="compositionally biased region" description="Low complexity" evidence="20">
    <location>
        <begin position="525"/>
        <end position="534"/>
    </location>
</feature>
<dbReference type="GO" id="GO:0005730">
    <property type="term" value="C:nucleolus"/>
    <property type="evidence" value="ECO:0007669"/>
    <property type="project" value="UniProtKB-SubCell"/>
</dbReference>
<feature type="domain" description="DEAD-box RNA helicase Q" evidence="23">
    <location>
        <begin position="94"/>
        <end position="122"/>
    </location>
</feature>
<dbReference type="FunFam" id="1.10.3450.40:FF:000001">
    <property type="entry name" value="Signal recognition particle subunit SRP68"/>
    <property type="match status" value="1"/>
</dbReference>
<evidence type="ECO:0000256" key="10">
    <source>
        <dbReference type="ARBA" id="ARBA00022824"/>
    </source>
</evidence>
<keyword evidence="13" id="KW-0733">Signal recognition particle</keyword>
<dbReference type="InterPro" id="IPR026258">
    <property type="entry name" value="SRP68"/>
</dbReference>
<dbReference type="SMART" id="SM00487">
    <property type="entry name" value="DEXDc"/>
    <property type="match status" value="1"/>
</dbReference>
<dbReference type="Gene3D" id="3.40.50.300">
    <property type="entry name" value="P-loop containing nucleotide triphosphate hydrolases"/>
    <property type="match status" value="2"/>
</dbReference>
<evidence type="ECO:0000256" key="16">
    <source>
        <dbReference type="ARBA" id="ARBA00029498"/>
    </source>
</evidence>
<comment type="caution">
    <text evidence="24">The sequence shown here is derived from an EMBL/GenBank/DDBJ whole genome shotgun (WGS) entry which is preliminary data.</text>
</comment>
<dbReference type="GO" id="GO:0005783">
    <property type="term" value="C:endoplasmic reticulum"/>
    <property type="evidence" value="ECO:0007669"/>
    <property type="project" value="UniProtKB-SubCell"/>
</dbReference>
<dbReference type="Proteomes" id="UP001239994">
    <property type="component" value="Unassembled WGS sequence"/>
</dbReference>
<dbReference type="GO" id="GO:0005524">
    <property type="term" value="F:ATP binding"/>
    <property type="evidence" value="ECO:0007669"/>
    <property type="project" value="UniProtKB-KW"/>
</dbReference>
<dbReference type="Gene3D" id="1.10.3450.40">
    <property type="entry name" value="Signal recognition particle, SRP68 subunit, RNA-binding domain"/>
    <property type="match status" value="1"/>
</dbReference>
<feature type="short sequence motif" description="Q motif" evidence="19">
    <location>
        <begin position="94"/>
        <end position="122"/>
    </location>
</feature>
<evidence type="ECO:0000259" key="21">
    <source>
        <dbReference type="PROSITE" id="PS51192"/>
    </source>
</evidence>
<dbReference type="Gene3D" id="3.30.930.10">
    <property type="entry name" value="Bira Bifunctional Protein, Domain 2"/>
    <property type="match status" value="1"/>
</dbReference>
<dbReference type="PROSITE" id="PS51194">
    <property type="entry name" value="HELICASE_CTER"/>
    <property type="match status" value="1"/>
</dbReference>
<dbReference type="FunFam" id="3.40.50.300:FF:000079">
    <property type="entry name" value="probable ATP-dependent RNA helicase DDX17"/>
    <property type="match status" value="1"/>
</dbReference>
<gene>
    <name evidence="24" type="ORF">P4O66_000613</name>
</gene>
<dbReference type="InterPro" id="IPR027417">
    <property type="entry name" value="P-loop_NTPase"/>
</dbReference>
<dbReference type="InterPro" id="IPR001650">
    <property type="entry name" value="Helicase_C-like"/>
</dbReference>
<dbReference type="GO" id="GO:0005786">
    <property type="term" value="C:signal recognition particle, endoplasmic reticulum targeting"/>
    <property type="evidence" value="ECO:0007669"/>
    <property type="project" value="UniProtKB-KW"/>
</dbReference>
<dbReference type="PROSITE" id="PS00039">
    <property type="entry name" value="DEAD_ATP_HELICASE"/>
    <property type="match status" value="1"/>
</dbReference>
<evidence type="ECO:0000256" key="19">
    <source>
        <dbReference type="PROSITE-ProRule" id="PRU00552"/>
    </source>
</evidence>
<dbReference type="SMART" id="SM00028">
    <property type="entry name" value="TPR"/>
    <property type="match status" value="2"/>
</dbReference>
<dbReference type="SMART" id="SM00490">
    <property type="entry name" value="HELICc"/>
    <property type="match status" value="1"/>
</dbReference>
<dbReference type="EC" id="3.6.4.13" evidence="5"/>
<evidence type="ECO:0000256" key="5">
    <source>
        <dbReference type="ARBA" id="ARBA00012552"/>
    </source>
</evidence>
<dbReference type="InterPro" id="IPR019734">
    <property type="entry name" value="TPR_rpt"/>
</dbReference>
<keyword evidence="11" id="KW-0067">ATP-binding</keyword>
<dbReference type="InterPro" id="IPR000629">
    <property type="entry name" value="RNA-helicase_DEAD-box_CS"/>
</dbReference>
<dbReference type="GO" id="GO:0003724">
    <property type="term" value="F:RNA helicase activity"/>
    <property type="evidence" value="ECO:0007669"/>
    <property type="project" value="UniProtKB-EC"/>
</dbReference>
<dbReference type="CDD" id="cd15481">
    <property type="entry name" value="SRP68-RBD"/>
    <property type="match status" value="1"/>
</dbReference>
<evidence type="ECO:0000256" key="15">
    <source>
        <dbReference type="ARBA" id="ARBA00023274"/>
    </source>
</evidence>
<evidence type="ECO:0000256" key="1">
    <source>
        <dbReference type="ARBA" id="ARBA00004240"/>
    </source>
</evidence>
<dbReference type="PANTHER" id="PTHR12860">
    <property type="entry name" value="SIGNAL RECOGNITION PARTICLE 68 KDA PROTEIN"/>
    <property type="match status" value="1"/>
</dbReference>
<keyword evidence="15" id="KW-0687">Ribonucleoprotein</keyword>
<feature type="region of interest" description="Disordered" evidence="20">
    <location>
        <begin position="1"/>
        <end position="41"/>
    </location>
</feature>
<dbReference type="Pfam" id="PF00270">
    <property type="entry name" value="DEAD"/>
    <property type="match status" value="1"/>
</dbReference>
<dbReference type="GO" id="GO:0005047">
    <property type="term" value="F:signal recognition particle binding"/>
    <property type="evidence" value="ECO:0007669"/>
    <property type="project" value="InterPro"/>
</dbReference>
<dbReference type="CDD" id="cd18787">
    <property type="entry name" value="SF2_C_DEAD"/>
    <property type="match status" value="1"/>
</dbReference>
<dbReference type="PROSITE" id="PS51192">
    <property type="entry name" value="HELICASE_ATP_BIND_1"/>
    <property type="match status" value="1"/>
</dbReference>
<feature type="domain" description="Helicase C-terminal" evidence="22">
    <location>
        <begin position="328"/>
        <end position="475"/>
    </location>
</feature>
<dbReference type="GO" id="GO:0008312">
    <property type="term" value="F:7S RNA binding"/>
    <property type="evidence" value="ECO:0007669"/>
    <property type="project" value="InterPro"/>
</dbReference>
<dbReference type="InterPro" id="IPR038253">
    <property type="entry name" value="SRP68_N_sf"/>
</dbReference>
<dbReference type="InterPro" id="IPR011545">
    <property type="entry name" value="DEAD/DEAH_box_helicase_dom"/>
</dbReference>
<dbReference type="FunFam" id="3.40.50.300:FF:000008">
    <property type="entry name" value="ATP-dependent RNA helicase RhlB"/>
    <property type="match status" value="1"/>
</dbReference>
<dbReference type="Pfam" id="PF16969">
    <property type="entry name" value="SRP68"/>
    <property type="match status" value="1"/>
</dbReference>
<evidence type="ECO:0000256" key="20">
    <source>
        <dbReference type="SAM" id="MobiDB-lite"/>
    </source>
</evidence>
<accession>A0AAD8ZEP7</accession>
<evidence type="ECO:0000259" key="23">
    <source>
        <dbReference type="PROSITE" id="PS51195"/>
    </source>
</evidence>
<feature type="domain" description="Helicase ATP-binding" evidence="21">
    <location>
        <begin position="125"/>
        <end position="300"/>
    </location>
</feature>
<evidence type="ECO:0000256" key="11">
    <source>
        <dbReference type="ARBA" id="ARBA00022840"/>
    </source>
</evidence>
<dbReference type="InterPro" id="IPR014014">
    <property type="entry name" value="RNA_helicase_DEAD_Q_motif"/>
</dbReference>
<keyword evidence="25" id="KW-1185">Reference proteome</keyword>
<keyword evidence="9" id="KW-0347">Helicase</keyword>
<dbReference type="SUPFAM" id="SSF52540">
    <property type="entry name" value="P-loop containing nucleoside triphosphate hydrolases"/>
    <property type="match status" value="1"/>
</dbReference>
<feature type="region of interest" description="Disordered" evidence="20">
    <location>
        <begin position="472"/>
        <end position="534"/>
    </location>
</feature>
<keyword evidence="12" id="KW-0694">RNA-binding</keyword>
<comment type="similarity">
    <text evidence="4">Belongs to the SRP68 family.</text>
</comment>
<evidence type="ECO:0000313" key="24">
    <source>
        <dbReference type="EMBL" id="KAK1798118.1"/>
    </source>
</evidence>
<protein>
    <recommendedName>
        <fullName evidence="16">Signal recognition particle subunit SRP68</fullName>
        <ecNumber evidence="5">3.6.4.13</ecNumber>
    </recommendedName>
    <alternativeName>
        <fullName evidence="18">Signal recognition particle 68 kDa protein</fullName>
    </alternativeName>
</protein>
<keyword evidence="6" id="KW-0963">Cytoplasm</keyword>
<dbReference type="GO" id="GO:0016787">
    <property type="term" value="F:hydrolase activity"/>
    <property type="evidence" value="ECO:0007669"/>
    <property type="project" value="UniProtKB-KW"/>
</dbReference>
<dbReference type="SUPFAM" id="SSF52954">
    <property type="entry name" value="Class II aaRS ABD-related"/>
    <property type="match status" value="1"/>
</dbReference>
<keyword evidence="7" id="KW-0547">Nucleotide-binding</keyword>
<dbReference type="PROSITE" id="PS51195">
    <property type="entry name" value="Q_MOTIF"/>
    <property type="match status" value="1"/>
</dbReference>
<keyword evidence="10" id="KW-0256">Endoplasmic reticulum</keyword>
<evidence type="ECO:0000256" key="8">
    <source>
        <dbReference type="ARBA" id="ARBA00022801"/>
    </source>
</evidence>
<dbReference type="GO" id="GO:0030942">
    <property type="term" value="F:endoplasmic reticulum signal peptide binding"/>
    <property type="evidence" value="ECO:0007669"/>
    <property type="project" value="InterPro"/>
</dbReference>
<name>A0AAD8ZEP7_9TELE</name>
<evidence type="ECO:0000259" key="22">
    <source>
        <dbReference type="PROSITE" id="PS51194"/>
    </source>
</evidence>
<dbReference type="PANTHER" id="PTHR12860:SF0">
    <property type="entry name" value="SIGNAL RECOGNITION PARTICLE SUBUNIT SRP68"/>
    <property type="match status" value="1"/>
</dbReference>
<sequence length="1523" mass="172635">MPGYSDRDRGRDRGYGSSAPRFGGGRSGPPPGKFGNPGERLRKKHWNLDELPKFEKNFYKEHPDLTRRSMQEVEQYRKAKEVTVKGRDCPKPIIKFHEAAFPNYVMEVINKQSWTEPTPIQAQGWPLALSGKDMVGIAQTGSGKTLAYLLPAIVHINHQPFLEHGDGPICLVLAPTRELAQQVQQVAAEYGKASRLKSTCIYGGAPKGPQIRDLERGVEICIATPGRLIDFLEAGKTNLRRCTYLVLDEADRMLDMGFEPQIRKIVDQIRPDRQTLMWSATWPKEVRQLAEDFLKEYVQINIGALQLSANHNILQIVDVCNDGEKDDKLIRLLEEIMSEKENKTIIFVETKRRCDELTRKMRRDGWPAMGIHGDKSQQERDWVLNEFKYGKACILIATDVASRGLDVEDVKFVINYDYPNSSEDYIHRIGRTARSQKTGTAYTFFTPNNMKQAGDLISVLREANQAINPKLLQMAEDRGGRSRGGRGGYKDDRRDRYSSGGRRDFGSYRDRDADRAYGSGPKVQNGSYNAGNNYNKANGSGGNYTSNGYGANGQATYGSGGNPPNAFGNQNFQNQPFQGNQAPAQNGMSHPPLPQHYRRTVPSHYSEGTSNDVADPASMLLQLCGRHYYIAPGAIHSASLKRGRGCGYGPLGLDLKQNVLEQWWTSVVRSRAQVFGISTLHSSMDGAAVKMIQGDAVRDMHSQTGLTEEHLAERLRQILQHKEFFRTSLLQGALERYVPSMELVNRKLPFGLAQTGLCYQPETADSDAVGCSSEVTEACLVWFCSPRTSSQWLDYWTRQRLQWWRKFALGPSDFSVRNVSGEDLRQGIPYGVEVLYQFPWGTEVLETLWNLGDTELLNTHQHSKAQLQVCEGLLQEFLEVGISAWPGYMDTIASMERQHAKYDEMGVLFVLTISESTLETGLLQVRNRDTTIRETMHISEIKPFFLKYISAAGKRRFAVLQVVKDSQQQHGLRHGDYQRYRGYCSRRLRRLRKTLGFRMGNRHKFTGKKVTVEMLTDHRYLLLVVMEAERAWSYAMQLKQEANTEPRKRFHLLARLRKAAKHGEQLERLCESPRVDAKTKLEAQAYTAYLTGMVQFELQEWKSAMEAFNKCKTIYEKLASAFTEEQAVLYRQRVEEISPNIRYCAYNIGDQNAINDLMQMRLSAGGGGGMMAEKLEALITQTRAKQAATMSEVEWRGRTVPIKIDKARIFLLGLADNEAAIAQAADEETKERLYETLLAECRDTIQAVREELRADGKQRERAVDSTESGKVSNVQYLHSYLTYIKLWTVVRRNESMAHALQAKLKEPQPDENKRGPRPQDLIRLYDIILQSLAELSTLHGLEEDHTFQKEVALKTLVYKAYRCFFIAQSYVLVKKWSEALVLYERVLKYAREVQSKAKHLNNSLKDLPDVQELIAEVNAEKYSLQAAAILDKEDVPEAPVQQQVKDNTPLSERLDTFHLDPSLLGKQPNLVQFPPDFQPIPCKPLFFDLALNHVAFPPLDDKVEQKGKGGLTGYIKGIFGFGS</sequence>
<dbReference type="GO" id="GO:0006614">
    <property type="term" value="P:SRP-dependent cotranslational protein targeting to membrane"/>
    <property type="evidence" value="ECO:0007669"/>
    <property type="project" value="InterPro"/>
</dbReference>